<dbReference type="Proteomes" id="UP000001304">
    <property type="component" value="Chromosome"/>
</dbReference>
<evidence type="ECO:0000313" key="8">
    <source>
        <dbReference type="Proteomes" id="UP000001304"/>
    </source>
</evidence>
<evidence type="ECO:0000256" key="5">
    <source>
        <dbReference type="ARBA" id="ARBA00023326"/>
    </source>
</evidence>
<sequence>MYREKSCGSTIMDVYYRARGTEIYIERKGVEKPLYIFGINWAGFEWRGRVVGGLHVRNWVEILQQIKSLGFNAIRIPFCAESVKPGVFPAPRTINYALNRDLIGLDSISIMEKIIAKAAELELYILLCFHNISCLIMEPLWYTPLFSEQQFIDTWIRVAKRFSRYWNVIGAELYNNPHGRLPPSYYYESGECATWGMGNPKTDWNLAAERIGRAVLEVAPHWLIIVKGTQLTNPRSDNVPLYPEATYWGENLRAVRDYPVNLPRDKLVYGVDIYGPDVYYMPYFNDPNIFPDKLYLIWDQNWGYVKKELGYPLIIAEFGGLYGRGDPRDVIWHQKLVEYMISNNICHWFYNALNPDNPSTAGLLENDWRTVREDKMALLRRAMDYCRERYGNI</sequence>
<keyword evidence="3" id="KW-0119">Carbohydrate metabolism</keyword>
<keyword evidence="8" id="KW-1185">Reference proteome</keyword>
<evidence type="ECO:0000256" key="3">
    <source>
        <dbReference type="ARBA" id="ARBA00023277"/>
    </source>
</evidence>
<dbReference type="EC" id="3.2.1.4" evidence="7"/>
<feature type="domain" description="Glycoside hydrolase family 5" evidence="6">
    <location>
        <begin position="39"/>
        <end position="351"/>
    </location>
</feature>
<dbReference type="GO" id="GO:0008810">
    <property type="term" value="F:cellulase activity"/>
    <property type="evidence" value="ECO:0007669"/>
    <property type="project" value="UniProtKB-EC"/>
</dbReference>
<dbReference type="Pfam" id="PF00150">
    <property type="entry name" value="Cellulase"/>
    <property type="match status" value="1"/>
</dbReference>
<keyword evidence="5" id="KW-0624">Polysaccharide degradation</keyword>
<dbReference type="GO" id="GO:0030245">
    <property type="term" value="P:cellulose catabolic process"/>
    <property type="evidence" value="ECO:0007669"/>
    <property type="project" value="UniProtKB-KW"/>
</dbReference>
<proteinExistence type="predicted"/>
<reference evidence="7 8" key="1">
    <citation type="journal article" date="2010" name="Stand. Genomic Sci.">
        <title>Complete genome sequence of Ignisphaera aggregans type strain (AQ1.S1).</title>
        <authorList>
            <person name="Goker M."/>
            <person name="Held B."/>
            <person name="Lapidus A."/>
            <person name="Nolan M."/>
            <person name="Spring S."/>
            <person name="Yasawong M."/>
            <person name="Lucas S."/>
            <person name="Glavina Del Rio T."/>
            <person name="Tice H."/>
            <person name="Cheng J.F."/>
            <person name="Goodwin L."/>
            <person name="Tapia R."/>
            <person name="Pitluck S."/>
            <person name="Liolios K."/>
            <person name="Ivanova N."/>
            <person name="Mavromatis K."/>
            <person name="Mikhailova N."/>
            <person name="Pati A."/>
            <person name="Chen A."/>
            <person name="Palaniappan K."/>
            <person name="Brambilla E."/>
            <person name="Land M."/>
            <person name="Hauser L."/>
            <person name="Chang Y.J."/>
            <person name="Jeffries C.D."/>
            <person name="Brettin T."/>
            <person name="Detter J.C."/>
            <person name="Han C."/>
            <person name="Rohde M."/>
            <person name="Sikorski J."/>
            <person name="Woyke T."/>
            <person name="Bristow J."/>
            <person name="Eisen J.A."/>
            <person name="Markowitz V."/>
            <person name="Hugenholtz P."/>
            <person name="Kyrpides N.C."/>
            <person name="Klenk H.P."/>
        </authorList>
    </citation>
    <scope>NUCLEOTIDE SEQUENCE [LARGE SCALE GENOMIC DNA]</scope>
    <source>
        <strain evidence="8">DSM 17230 / JCM 13409 / AQ1.S1</strain>
    </source>
</reference>
<dbReference type="EMBL" id="CP002098">
    <property type="protein sequence ID" value="ADM27405.1"/>
    <property type="molecule type" value="Genomic_DNA"/>
</dbReference>
<accession>E0SSD3</accession>
<dbReference type="KEGG" id="iag:Igag_0570"/>
<evidence type="ECO:0000313" key="7">
    <source>
        <dbReference type="EMBL" id="ADM27405.1"/>
    </source>
</evidence>
<dbReference type="CAZy" id="GH5">
    <property type="family name" value="Glycoside Hydrolase Family 5"/>
</dbReference>
<dbReference type="HOGENOM" id="CLU_020735_0_0_2"/>
<dbReference type="SUPFAM" id="SSF51445">
    <property type="entry name" value="(Trans)glycosidases"/>
    <property type="match status" value="1"/>
</dbReference>
<dbReference type="InterPro" id="IPR001547">
    <property type="entry name" value="Glyco_hydro_5"/>
</dbReference>
<dbReference type="InterPro" id="IPR017853">
    <property type="entry name" value="GH"/>
</dbReference>
<gene>
    <name evidence="7" type="ordered locus">Igag_0570</name>
</gene>
<dbReference type="Gene3D" id="3.20.20.80">
    <property type="entry name" value="Glycosidases"/>
    <property type="match status" value="1"/>
</dbReference>
<keyword evidence="1 7" id="KW-0378">Hydrolase</keyword>
<dbReference type="BioCyc" id="IAGG583356:GHAH-571-MONOMER"/>
<keyword evidence="2" id="KW-0136">Cellulose degradation</keyword>
<evidence type="ECO:0000259" key="6">
    <source>
        <dbReference type="Pfam" id="PF00150"/>
    </source>
</evidence>
<organism evidence="7 8">
    <name type="scientific">Ignisphaera aggregans (strain DSM 17230 / JCM 13409 / AQ1.S1)</name>
    <dbReference type="NCBI Taxonomy" id="583356"/>
    <lineage>
        <taxon>Archaea</taxon>
        <taxon>Thermoproteota</taxon>
        <taxon>Thermoprotei</taxon>
        <taxon>Desulfurococcales</taxon>
        <taxon>Desulfurococcaceae</taxon>
        <taxon>Ignisphaera</taxon>
    </lineage>
</organism>
<name>E0SSD3_IGNAA</name>
<dbReference type="STRING" id="583356.Igag_0570"/>
<evidence type="ECO:0000256" key="2">
    <source>
        <dbReference type="ARBA" id="ARBA00023001"/>
    </source>
</evidence>
<keyword evidence="4 7" id="KW-0326">Glycosidase</keyword>
<evidence type="ECO:0000256" key="4">
    <source>
        <dbReference type="ARBA" id="ARBA00023295"/>
    </source>
</evidence>
<evidence type="ECO:0000256" key="1">
    <source>
        <dbReference type="ARBA" id="ARBA00022801"/>
    </source>
</evidence>
<dbReference type="PANTHER" id="PTHR35923:SF2">
    <property type="entry name" value="ENDOGLUCANASE"/>
    <property type="match status" value="1"/>
</dbReference>
<dbReference type="AlphaFoldDB" id="E0SSD3"/>
<protein>
    <submittedName>
        <fullName evidence="7">Cellulase</fullName>
        <ecNumber evidence="7">3.2.1.4</ecNumber>
    </submittedName>
</protein>
<dbReference type="PANTHER" id="PTHR35923">
    <property type="entry name" value="MAJOR EXTRACELLULAR ENDOGLUCANASE"/>
    <property type="match status" value="1"/>
</dbReference>